<organism evidence="1 2">
    <name type="scientific">Streptomyces avermitilis (strain ATCC 31267 / DSM 46492 / JCM 5070 / NBRC 14893 / NCIMB 12804 / NRRL 8165 / MA-4680)</name>
    <dbReference type="NCBI Taxonomy" id="227882"/>
    <lineage>
        <taxon>Bacteria</taxon>
        <taxon>Bacillati</taxon>
        <taxon>Actinomycetota</taxon>
        <taxon>Actinomycetes</taxon>
        <taxon>Kitasatosporales</taxon>
        <taxon>Streptomycetaceae</taxon>
        <taxon>Streptomyces</taxon>
    </lineage>
</organism>
<dbReference type="KEGG" id="sma:SAVERM_1757"/>
<dbReference type="EMBL" id="BA000030">
    <property type="protein sequence ID" value="BAC69468.1"/>
    <property type="molecule type" value="Genomic_DNA"/>
</dbReference>
<sequence length="431" mass="46992">MGAVRLSRRGLLRAGLAGTAATALGGLATGCAVPTGSTGRNMVLWYWSGGLSPKVVQDAKARYDSAVNLQAIQIGGYYRSKLMTTMTGRAHIPDIVGLKGEDMASYLPNSDQFVDLRALGADRLKDRYLPWKWDEGIAEDGSMVGFPIDCGPVAHYYQPAVFEKAGLPYEPADVSKELDTWEKFLAAGERLKKRVPGAFILTDALSIYGMSVNQTTKRFVDRDRHFIGDQEHVRTAWDRAVEATRRGLVSKIINGTPDNISATERGLLPSQLNASWAAGDIKLNTPKTKGKWRVASCPGGPSNIGGSFLAITKACREPEKAFEMITWMLDAGNQAQGFVDSVLFPSTPASYGMKKLREPDAFFGGQITMDVFGPAAEKIPVAFNSPYDIALKTPIDDELRNFSVLGKDPEKAWKDAMSKCRRIADHLGVSY</sequence>
<dbReference type="PANTHER" id="PTHR43649">
    <property type="entry name" value="ARABINOSE-BINDING PROTEIN-RELATED"/>
    <property type="match status" value="1"/>
</dbReference>
<reference evidence="1 2" key="1">
    <citation type="journal article" date="2001" name="Proc. Natl. Acad. Sci. U.S.A.">
        <title>Genome sequence of an industrial microorganism Streptomyces avermitilis: deducing the ability of producing secondary metabolites.</title>
        <authorList>
            <person name="Omura S."/>
            <person name="Ikeda H."/>
            <person name="Ishikawa J."/>
            <person name="Hanamoto A."/>
            <person name="Takahashi C."/>
            <person name="Shinose M."/>
            <person name="Takahashi Y."/>
            <person name="Horikawa H."/>
            <person name="Nakazawa H."/>
            <person name="Osonoe T."/>
            <person name="Kikuchi H."/>
            <person name="Shiba T."/>
            <person name="Sakaki Y."/>
            <person name="Hattori M."/>
        </authorList>
    </citation>
    <scope>NUCLEOTIDE SEQUENCE [LARGE SCALE GENOMIC DNA]</scope>
    <source>
        <strain evidence="2">ATCC 31267 / DSM 46492 / JCM 5070 / NBRC 14893 / NCIMB 12804 / NRRL 8165 / MA-4680</strain>
    </source>
</reference>
<evidence type="ECO:0000313" key="2">
    <source>
        <dbReference type="Proteomes" id="UP000000428"/>
    </source>
</evidence>
<accession>Q82MA3</accession>
<gene>
    <name evidence="1" type="ORF">SAVERM_1757</name>
</gene>
<protein>
    <submittedName>
        <fullName evidence="1">Multiple sugar ABC transporter substrate-binding protein</fullName>
    </submittedName>
</protein>
<dbReference type="PROSITE" id="PS51257">
    <property type="entry name" value="PROKAR_LIPOPROTEIN"/>
    <property type="match status" value="1"/>
</dbReference>
<dbReference type="Pfam" id="PF13416">
    <property type="entry name" value="SBP_bac_8"/>
    <property type="match status" value="1"/>
</dbReference>
<proteinExistence type="predicted"/>
<reference evidence="1 2" key="3">
    <citation type="journal article" date="2014" name="J. Ind. Microbiol. Biotechnol.">
        <title>Genome mining of the Streptomyces avermitilis genome and development of genome-minimized hosts for heterologous expression of biosynthetic gene clusters.</title>
        <authorList>
            <person name="Ikeda H."/>
            <person name="Shin-ya K."/>
            <person name="Omura S."/>
        </authorList>
    </citation>
    <scope>NUCLEOTIDE SEQUENCE [LARGE SCALE GENOMIC DNA]</scope>
    <source>
        <strain evidence="2">ATCC 31267 / DSM 46492 / JCM 5070 / NBRC 14893 / NCIMB 12804 / NRRL 8165 / MA-4680</strain>
    </source>
</reference>
<keyword evidence="2" id="KW-1185">Reference proteome</keyword>
<name>Q82MA3_STRAW</name>
<dbReference type="PANTHER" id="PTHR43649:SF32">
    <property type="entry name" value="SUGAR BINDING SECRETED PROTEIN"/>
    <property type="match status" value="1"/>
</dbReference>
<dbReference type="HOGENOM" id="CLU_031285_2_3_11"/>
<dbReference type="Proteomes" id="UP000000428">
    <property type="component" value="Chromosome"/>
</dbReference>
<dbReference type="InterPro" id="IPR006311">
    <property type="entry name" value="TAT_signal"/>
</dbReference>
<dbReference type="SUPFAM" id="SSF53850">
    <property type="entry name" value="Periplasmic binding protein-like II"/>
    <property type="match status" value="1"/>
</dbReference>
<dbReference type="InterPro" id="IPR006059">
    <property type="entry name" value="SBP"/>
</dbReference>
<dbReference type="eggNOG" id="COG1653">
    <property type="taxonomic scope" value="Bacteria"/>
</dbReference>
<dbReference type="AlphaFoldDB" id="Q82MA3"/>
<dbReference type="PROSITE" id="PS51318">
    <property type="entry name" value="TAT"/>
    <property type="match status" value="1"/>
</dbReference>
<dbReference type="InterPro" id="IPR050490">
    <property type="entry name" value="Bact_solute-bd_prot1"/>
</dbReference>
<evidence type="ECO:0000313" key="1">
    <source>
        <dbReference type="EMBL" id="BAC69468.1"/>
    </source>
</evidence>
<dbReference type="Gene3D" id="3.40.190.10">
    <property type="entry name" value="Periplasmic binding protein-like II"/>
    <property type="match status" value="1"/>
</dbReference>
<reference evidence="1 2" key="2">
    <citation type="journal article" date="2003" name="Nat. Biotechnol.">
        <title>Complete genome sequence and comparative analysis of the industrial microorganism Streptomyces avermitilis.</title>
        <authorList>
            <person name="Ikeda H."/>
            <person name="Ishikawa J."/>
            <person name="Hanamoto A."/>
            <person name="Shinose M."/>
            <person name="Kikuchi H."/>
            <person name="Shiba T."/>
            <person name="Sakaki Y."/>
            <person name="Hattori M."/>
            <person name="Omura S."/>
        </authorList>
    </citation>
    <scope>NUCLEOTIDE SEQUENCE [LARGE SCALE GENOMIC DNA]</scope>
    <source>
        <strain evidence="2">ATCC 31267 / DSM 46492 / JCM 5070 / NBRC 14893 / NCIMB 12804 / NRRL 8165 / MA-4680</strain>
    </source>
</reference>